<feature type="domain" description="Trichome birefringence-like N-terminal" evidence="10">
    <location>
        <begin position="43"/>
        <end position="94"/>
    </location>
</feature>
<dbReference type="InterPro" id="IPR029962">
    <property type="entry name" value="TBL"/>
</dbReference>
<evidence type="ECO:0000313" key="12">
    <source>
        <dbReference type="Proteomes" id="UP001279734"/>
    </source>
</evidence>
<dbReference type="PANTHER" id="PTHR32285:SF372">
    <property type="entry name" value="PROTEIN TRICHOME BIREFRINGENCE-LIKE 43"/>
    <property type="match status" value="1"/>
</dbReference>
<dbReference type="PANTHER" id="PTHR32285">
    <property type="entry name" value="PROTEIN TRICHOME BIREFRINGENCE-LIKE 9-RELATED"/>
    <property type="match status" value="1"/>
</dbReference>
<protein>
    <recommendedName>
        <fullName evidence="13">Trichome birefringence-like N-terminal domain-containing protein</fullName>
    </recommendedName>
</protein>
<comment type="subcellular location">
    <subcellularLocation>
        <location evidence="1">Membrane</location>
        <topology evidence="1">Single-pass membrane protein</topology>
    </subcellularLocation>
</comment>
<evidence type="ECO:0000256" key="2">
    <source>
        <dbReference type="ARBA" id="ARBA00007727"/>
    </source>
</evidence>
<dbReference type="InterPro" id="IPR026057">
    <property type="entry name" value="TBL_C"/>
</dbReference>
<evidence type="ECO:0008006" key="13">
    <source>
        <dbReference type="Google" id="ProtNLM"/>
    </source>
</evidence>
<evidence type="ECO:0000256" key="8">
    <source>
        <dbReference type="SAM" id="SignalP"/>
    </source>
</evidence>
<accession>A0AAD3S6X8</accession>
<dbReference type="AlphaFoldDB" id="A0AAD3S6X8"/>
<dbReference type="GO" id="GO:0005794">
    <property type="term" value="C:Golgi apparatus"/>
    <property type="evidence" value="ECO:0007669"/>
    <property type="project" value="TreeGrafter"/>
</dbReference>
<sequence>MGSWRRDCFNIHAAIVVLLLLHRINGDGGLKNESQWRPHELGGCDLFAGSWVFDETYPLYNSTVCPFLREQFDCQKNGRPDQAYLRYRWQPTDCYLPRFNARDFMRRFTGKRILFVGDSLGLNQWQSLTRMLHAAVPEAQYSVTVNKPLYIFEFPEYQLTITMQWNQFMVDLDNEPIGRVLKLDSIKGGDLWKGNDLLIFDSWHWWFYKPPNQPWDYIQVTNVTFKDMDRIRAFTIALQTWAEWVDSNVNPTNTRVFFQGISPSHYHARDWGRNSSSGNCNGETEPLKGSKSPMPRSQGIDIVKDVFNRMTNPTYFLDISLLSELRPDGHPSTYTDPQHKGGDCTHWCIAGVPDTWNQLLYSIIVRLEDFEDLQDSDR</sequence>
<dbReference type="Pfam" id="PF14416">
    <property type="entry name" value="PMR5N"/>
    <property type="match status" value="1"/>
</dbReference>
<evidence type="ECO:0000256" key="6">
    <source>
        <dbReference type="ARBA" id="ARBA00023136"/>
    </source>
</evidence>
<dbReference type="Proteomes" id="UP001279734">
    <property type="component" value="Unassembled WGS sequence"/>
</dbReference>
<feature type="chain" id="PRO_5042070129" description="Trichome birefringence-like N-terminal domain-containing protein" evidence="8">
    <location>
        <begin position="27"/>
        <end position="378"/>
    </location>
</feature>
<keyword evidence="5" id="KW-1133">Transmembrane helix</keyword>
<keyword evidence="12" id="KW-1185">Reference proteome</keyword>
<dbReference type="EMBL" id="BSYO01000006">
    <property type="protein sequence ID" value="GMH05573.1"/>
    <property type="molecule type" value="Genomic_DNA"/>
</dbReference>
<evidence type="ECO:0000256" key="3">
    <source>
        <dbReference type="ARBA" id="ARBA00022692"/>
    </source>
</evidence>
<evidence type="ECO:0000259" key="10">
    <source>
        <dbReference type="Pfam" id="PF14416"/>
    </source>
</evidence>
<evidence type="ECO:0000256" key="4">
    <source>
        <dbReference type="ARBA" id="ARBA00022968"/>
    </source>
</evidence>
<dbReference type="Pfam" id="PF13839">
    <property type="entry name" value="PC-Esterase"/>
    <property type="match status" value="1"/>
</dbReference>
<proteinExistence type="inferred from homology"/>
<evidence type="ECO:0000256" key="5">
    <source>
        <dbReference type="ARBA" id="ARBA00022989"/>
    </source>
</evidence>
<feature type="region of interest" description="Disordered" evidence="7">
    <location>
        <begin position="272"/>
        <end position="295"/>
    </location>
</feature>
<gene>
    <name evidence="11" type="ORF">Nepgr_007413</name>
</gene>
<reference evidence="11" key="1">
    <citation type="submission" date="2023-05" db="EMBL/GenBank/DDBJ databases">
        <title>Nepenthes gracilis genome sequencing.</title>
        <authorList>
            <person name="Fukushima K."/>
        </authorList>
    </citation>
    <scope>NUCLEOTIDE SEQUENCE</scope>
    <source>
        <strain evidence="11">SING2019-196</strain>
    </source>
</reference>
<keyword evidence="8" id="KW-0732">Signal</keyword>
<feature type="compositionally biased region" description="Polar residues" evidence="7">
    <location>
        <begin position="273"/>
        <end position="282"/>
    </location>
</feature>
<keyword evidence="3" id="KW-0812">Transmembrane</keyword>
<keyword evidence="6" id="KW-0472">Membrane</keyword>
<evidence type="ECO:0000256" key="1">
    <source>
        <dbReference type="ARBA" id="ARBA00004167"/>
    </source>
</evidence>
<dbReference type="InterPro" id="IPR025846">
    <property type="entry name" value="TBL_N"/>
</dbReference>
<dbReference type="GO" id="GO:0016020">
    <property type="term" value="C:membrane"/>
    <property type="evidence" value="ECO:0007669"/>
    <property type="project" value="UniProtKB-SubCell"/>
</dbReference>
<organism evidence="11 12">
    <name type="scientific">Nepenthes gracilis</name>
    <name type="common">Slender pitcher plant</name>
    <dbReference type="NCBI Taxonomy" id="150966"/>
    <lineage>
        <taxon>Eukaryota</taxon>
        <taxon>Viridiplantae</taxon>
        <taxon>Streptophyta</taxon>
        <taxon>Embryophyta</taxon>
        <taxon>Tracheophyta</taxon>
        <taxon>Spermatophyta</taxon>
        <taxon>Magnoliopsida</taxon>
        <taxon>eudicotyledons</taxon>
        <taxon>Gunneridae</taxon>
        <taxon>Pentapetalae</taxon>
        <taxon>Caryophyllales</taxon>
        <taxon>Nepenthaceae</taxon>
        <taxon>Nepenthes</taxon>
    </lineage>
</organism>
<evidence type="ECO:0000256" key="7">
    <source>
        <dbReference type="SAM" id="MobiDB-lite"/>
    </source>
</evidence>
<comment type="similarity">
    <text evidence="2">Belongs to the PC-esterase family. TBL subfamily.</text>
</comment>
<feature type="domain" description="Trichome birefringence-like C-terminal" evidence="9">
    <location>
        <begin position="96"/>
        <end position="362"/>
    </location>
</feature>
<name>A0AAD3S6X8_NEPGR</name>
<evidence type="ECO:0000259" key="9">
    <source>
        <dbReference type="Pfam" id="PF13839"/>
    </source>
</evidence>
<comment type="caution">
    <text evidence="11">The sequence shown here is derived from an EMBL/GenBank/DDBJ whole genome shotgun (WGS) entry which is preliminary data.</text>
</comment>
<dbReference type="GO" id="GO:0016413">
    <property type="term" value="F:O-acetyltransferase activity"/>
    <property type="evidence" value="ECO:0007669"/>
    <property type="project" value="InterPro"/>
</dbReference>
<keyword evidence="4" id="KW-0735">Signal-anchor</keyword>
<feature type="signal peptide" evidence="8">
    <location>
        <begin position="1"/>
        <end position="26"/>
    </location>
</feature>
<evidence type="ECO:0000313" key="11">
    <source>
        <dbReference type="EMBL" id="GMH05573.1"/>
    </source>
</evidence>